<reference evidence="2" key="1">
    <citation type="journal article" date="2019" name="Int. J. Syst. Evol. Microbiol.">
        <title>The Global Catalogue of Microorganisms (GCM) 10K type strain sequencing project: providing services to taxonomists for standard genome sequencing and annotation.</title>
        <authorList>
            <consortium name="The Broad Institute Genomics Platform"/>
            <consortium name="The Broad Institute Genome Sequencing Center for Infectious Disease"/>
            <person name="Wu L."/>
            <person name="Ma J."/>
        </authorList>
    </citation>
    <scope>NUCLEOTIDE SEQUENCE [LARGE SCALE GENOMIC DNA]</scope>
    <source>
        <strain evidence="2">NBRC 113072</strain>
    </source>
</reference>
<dbReference type="PANTHER" id="PTHR39757:SF5">
    <property type="entry name" value="OS02G0190600 PROTEIN"/>
    <property type="match status" value="1"/>
</dbReference>
<dbReference type="PANTHER" id="PTHR39757">
    <property type="match status" value="1"/>
</dbReference>
<dbReference type="Gene3D" id="3.50.50.60">
    <property type="entry name" value="FAD/NAD(P)-binding domain"/>
    <property type="match status" value="1"/>
</dbReference>
<dbReference type="EMBL" id="BSUO01000001">
    <property type="protein sequence ID" value="GMA41425.1"/>
    <property type="molecule type" value="Genomic_DNA"/>
</dbReference>
<gene>
    <name evidence="1" type="primary">lcyE</name>
    <name evidence="1" type="ORF">GCM10025883_34700</name>
</gene>
<protein>
    <submittedName>
        <fullName evidence="1">Lycopene cyclase</fullName>
    </submittedName>
</protein>
<sequence length="383" mass="41051">MRDVAIVGLGPAGRSLAHHCAARGLNVLAIDPAPQAPWRPTYGVWADEIAGLLPDAALRSRIDRPAMAAPMPRPLPRTYVVLDNAGVQAHLHLRGVEIREQRLDDAGVSALRREARVVVDARGARPDPRRPLDDGPAQTAYGIVVADDDARPALRGHSGLLMDWALDWAPDPARPDARAVPTFLYAIPLGDGTTLLEETALAAFPALDLPELRERLHRRLRRRGVEPAVLAAPLKEEHVVIPMRGRAAPAPAGAHAFGTAGGGGNIVTGYSVAHSLRAAPMVADRLAAGQEWPQREAPPGAEVLRNLGLRALLRLDVEGTLALFDAFSRVPAPSQRAFLDRSSTASPLLTSMARMWVRMPPRDMVELVRATFGRGPASLAAGR</sequence>
<dbReference type="InterPro" id="IPR036188">
    <property type="entry name" value="FAD/NAD-bd_sf"/>
</dbReference>
<accession>A0ABQ6IU45</accession>
<dbReference type="Proteomes" id="UP001157126">
    <property type="component" value="Unassembled WGS sequence"/>
</dbReference>
<dbReference type="SUPFAM" id="SSF51905">
    <property type="entry name" value="FAD/NAD(P)-binding domain"/>
    <property type="match status" value="1"/>
</dbReference>
<dbReference type="Pfam" id="PF05834">
    <property type="entry name" value="Lycopene_cycl"/>
    <property type="match status" value="1"/>
</dbReference>
<evidence type="ECO:0000313" key="2">
    <source>
        <dbReference type="Proteomes" id="UP001157126"/>
    </source>
</evidence>
<comment type="caution">
    <text evidence="1">The sequence shown here is derived from an EMBL/GenBank/DDBJ whole genome shotgun (WGS) entry which is preliminary data.</text>
</comment>
<evidence type="ECO:0000313" key="1">
    <source>
        <dbReference type="EMBL" id="GMA41425.1"/>
    </source>
</evidence>
<dbReference type="RefSeq" id="WP_284304973.1">
    <property type="nucleotide sequence ID" value="NZ_BSUO01000001.1"/>
</dbReference>
<name>A0ABQ6IU45_9MICO</name>
<organism evidence="1 2">
    <name type="scientific">Mobilicoccus caccae</name>
    <dbReference type="NCBI Taxonomy" id="1859295"/>
    <lineage>
        <taxon>Bacteria</taxon>
        <taxon>Bacillati</taxon>
        <taxon>Actinomycetota</taxon>
        <taxon>Actinomycetes</taxon>
        <taxon>Micrococcales</taxon>
        <taxon>Dermatophilaceae</taxon>
        <taxon>Mobilicoccus</taxon>
    </lineage>
</organism>
<proteinExistence type="predicted"/>
<keyword evidence="2" id="KW-1185">Reference proteome</keyword>